<dbReference type="NCBIfam" id="TIGR00049">
    <property type="entry name" value="iron-sulfur cluster assembly accessory protein"/>
    <property type="match status" value="1"/>
</dbReference>
<feature type="compositionally biased region" description="Polar residues" evidence="2">
    <location>
        <begin position="48"/>
        <end position="58"/>
    </location>
</feature>
<evidence type="ECO:0000313" key="5">
    <source>
        <dbReference type="Proteomes" id="UP000475325"/>
    </source>
</evidence>
<dbReference type="SUPFAM" id="SSF89360">
    <property type="entry name" value="HesB-like domain"/>
    <property type="match status" value="1"/>
</dbReference>
<dbReference type="AlphaFoldDB" id="A0A7C8JH22"/>
<evidence type="ECO:0000259" key="3">
    <source>
        <dbReference type="Pfam" id="PF01521"/>
    </source>
</evidence>
<sequence length="173" mass="18696">MASFLARRLLSRSHIHRTPALISISISISSIHNNRSFHATPHRPLQIHNPQTDSSGNPLTISITPAASTRLSQILSKEPSPTTSALRVLVESGGCHGFQYTMSLTDKIDPEEDTIFEEESNGAKVVMDLPSLELLNGSKVDYESALIGSQFKIVDNPAATSSCGCGTSFDVKF</sequence>
<dbReference type="PANTHER" id="PTHR43011:SF1">
    <property type="entry name" value="IRON-SULFUR CLUSTER ASSEMBLY 2 HOMOLOG, MITOCHONDRIAL"/>
    <property type="match status" value="1"/>
</dbReference>
<name>A0A7C8JH22_ORBOL</name>
<dbReference type="GO" id="GO:0016226">
    <property type="term" value="P:iron-sulfur cluster assembly"/>
    <property type="evidence" value="ECO:0007669"/>
    <property type="project" value="InterPro"/>
</dbReference>
<dbReference type="EMBL" id="WIQW01000024">
    <property type="protein sequence ID" value="KAF3101224.1"/>
    <property type="molecule type" value="Genomic_DNA"/>
</dbReference>
<dbReference type="GO" id="GO:0005506">
    <property type="term" value="F:iron ion binding"/>
    <property type="evidence" value="ECO:0007669"/>
    <property type="project" value="TreeGrafter"/>
</dbReference>
<feature type="domain" description="Core" evidence="3">
    <location>
        <begin position="60"/>
        <end position="166"/>
    </location>
</feature>
<dbReference type="InterPro" id="IPR000361">
    <property type="entry name" value="ATAP_core_dom"/>
</dbReference>
<dbReference type="PANTHER" id="PTHR43011">
    <property type="entry name" value="IRON-SULFUR CLUSTER ASSEMBLY 2 HOMOLOG, MITOCHONDRIAL"/>
    <property type="match status" value="1"/>
</dbReference>
<dbReference type="FunFam" id="2.60.300.12:FF:000013">
    <property type="entry name" value="Iron-sulfur assembly protein 2"/>
    <property type="match status" value="1"/>
</dbReference>
<dbReference type="GO" id="GO:0051539">
    <property type="term" value="F:4 iron, 4 sulfur cluster binding"/>
    <property type="evidence" value="ECO:0007669"/>
    <property type="project" value="TreeGrafter"/>
</dbReference>
<organism evidence="4 5">
    <name type="scientific">Orbilia oligospora</name>
    <name type="common">Nematode-trapping fungus</name>
    <name type="synonym">Arthrobotrys oligospora</name>
    <dbReference type="NCBI Taxonomy" id="2813651"/>
    <lineage>
        <taxon>Eukaryota</taxon>
        <taxon>Fungi</taxon>
        <taxon>Dikarya</taxon>
        <taxon>Ascomycota</taxon>
        <taxon>Pezizomycotina</taxon>
        <taxon>Orbiliomycetes</taxon>
        <taxon>Orbiliales</taxon>
        <taxon>Orbiliaceae</taxon>
        <taxon>Orbilia</taxon>
    </lineage>
</organism>
<evidence type="ECO:0000256" key="2">
    <source>
        <dbReference type="SAM" id="MobiDB-lite"/>
    </source>
</evidence>
<comment type="similarity">
    <text evidence="1">Belongs to the HesB/IscA family.</text>
</comment>
<dbReference type="Gene3D" id="2.60.300.12">
    <property type="entry name" value="HesB-like domain"/>
    <property type="match status" value="1"/>
</dbReference>
<dbReference type="InterPro" id="IPR035903">
    <property type="entry name" value="HesB-like_dom_sf"/>
</dbReference>
<dbReference type="InterPro" id="IPR016092">
    <property type="entry name" value="ATAP"/>
</dbReference>
<comment type="caution">
    <text evidence="4">The sequence shown here is derived from an EMBL/GenBank/DDBJ whole genome shotgun (WGS) entry which is preliminary data.</text>
</comment>
<feature type="region of interest" description="Disordered" evidence="2">
    <location>
        <begin position="35"/>
        <end position="58"/>
    </location>
</feature>
<accession>A0A7C8JH22</accession>
<proteinExistence type="inferred from homology"/>
<dbReference type="GO" id="GO:0005739">
    <property type="term" value="C:mitochondrion"/>
    <property type="evidence" value="ECO:0007669"/>
    <property type="project" value="TreeGrafter"/>
</dbReference>
<evidence type="ECO:0000256" key="1">
    <source>
        <dbReference type="ARBA" id="ARBA00006718"/>
    </source>
</evidence>
<reference evidence="4 5" key="1">
    <citation type="submission" date="2019-06" db="EMBL/GenBank/DDBJ databases">
        <authorList>
            <person name="Palmer J.M."/>
        </authorList>
    </citation>
    <scope>NUCLEOTIDE SEQUENCE [LARGE SCALE GENOMIC DNA]</scope>
    <source>
        <strain evidence="4 5">TWF102</strain>
    </source>
</reference>
<gene>
    <name evidence="4" type="primary">ISA2</name>
    <name evidence="4" type="ORF">TWF102_005021</name>
</gene>
<dbReference type="GO" id="GO:0051537">
    <property type="term" value="F:2 iron, 2 sulfur cluster binding"/>
    <property type="evidence" value="ECO:0007669"/>
    <property type="project" value="TreeGrafter"/>
</dbReference>
<dbReference type="Pfam" id="PF01521">
    <property type="entry name" value="Fe-S_biosyn"/>
    <property type="match status" value="1"/>
</dbReference>
<evidence type="ECO:0000313" key="4">
    <source>
        <dbReference type="EMBL" id="KAF3101224.1"/>
    </source>
</evidence>
<dbReference type="Proteomes" id="UP000475325">
    <property type="component" value="Unassembled WGS sequence"/>
</dbReference>
<protein>
    <submittedName>
        <fullName evidence="4">[4Fe-4S] proteins maturation</fullName>
    </submittedName>
</protein>